<dbReference type="EMBL" id="CP024985">
    <property type="protein sequence ID" value="ATZ25154.1"/>
    <property type="molecule type" value="Genomic_DNA"/>
</dbReference>
<evidence type="ECO:0000256" key="1">
    <source>
        <dbReference type="SAM" id="MobiDB-lite"/>
    </source>
</evidence>
<evidence type="ECO:0000313" key="2">
    <source>
        <dbReference type="EMBL" id="ATZ25154.1"/>
    </source>
</evidence>
<keyword evidence="3" id="KW-1185">Reference proteome</keyword>
<organism evidence="2 3">
    <name type="scientific">Streptomyces lavendulae subsp. lavendulae</name>
    <dbReference type="NCBI Taxonomy" id="58340"/>
    <lineage>
        <taxon>Bacteria</taxon>
        <taxon>Bacillati</taxon>
        <taxon>Actinomycetota</taxon>
        <taxon>Actinomycetes</taxon>
        <taxon>Kitasatosporales</taxon>
        <taxon>Streptomycetaceae</taxon>
        <taxon>Streptomyces</taxon>
    </lineage>
</organism>
<reference evidence="2 3" key="1">
    <citation type="submission" date="2017-11" db="EMBL/GenBank/DDBJ databases">
        <title>Complete genome sequence of Streptomyces lavendulae subsp. lavendulae CCM 3239 (formerly 'Streptomyces aureofaciens CCM 3239'), the producer of the angucycline-type antibiotic auricin.</title>
        <authorList>
            <person name="Busche T."/>
            <person name="Novakova R."/>
            <person name="Al'Dilaimi A."/>
            <person name="Homerova D."/>
            <person name="Feckova L."/>
            <person name="Rezuchova B."/>
            <person name="Mingyar E."/>
            <person name="Csolleiova D."/>
            <person name="Bekeova C."/>
            <person name="Winkler A."/>
            <person name="Sevcikova B."/>
            <person name="Kalinowski J."/>
            <person name="Kormanec J."/>
            <person name="Ruckert C."/>
        </authorList>
    </citation>
    <scope>NUCLEOTIDE SEQUENCE [LARGE SCALE GENOMIC DNA]</scope>
    <source>
        <strain evidence="2 3">CCM 3239</strain>
    </source>
</reference>
<gene>
    <name evidence="2" type="ORF">SLAV_16520</name>
</gene>
<dbReference type="RefSeq" id="WP_030236411.1">
    <property type="nucleotide sequence ID" value="NZ_CP024985.1"/>
</dbReference>
<name>A0A2K8PEJ1_STRLA</name>
<proteinExistence type="predicted"/>
<dbReference type="OrthoDB" id="3432250at2"/>
<feature type="region of interest" description="Disordered" evidence="1">
    <location>
        <begin position="1"/>
        <end position="22"/>
    </location>
</feature>
<feature type="compositionally biased region" description="Basic and acidic residues" evidence="1">
    <location>
        <begin position="12"/>
        <end position="22"/>
    </location>
</feature>
<accession>A0A2K8PEJ1</accession>
<dbReference type="AlphaFoldDB" id="A0A2K8PEJ1"/>
<feature type="compositionally biased region" description="Basic residues" evidence="1">
    <location>
        <begin position="1"/>
        <end position="11"/>
    </location>
</feature>
<evidence type="ECO:0000313" key="3">
    <source>
        <dbReference type="Proteomes" id="UP000231791"/>
    </source>
</evidence>
<dbReference type="KEGG" id="slx:SLAV_16520"/>
<dbReference type="Proteomes" id="UP000231791">
    <property type="component" value="Chromosome"/>
</dbReference>
<protein>
    <submittedName>
        <fullName evidence="2">Uncharacterized protein</fullName>
    </submittedName>
</protein>
<sequence length="84" mass="9980">MPGQRKRKAQRRRESEAWRKARQDGRWERRFATQDQAEFRAYVHELLRGGDLRPEDVRLDMLCGRLTHPTTHVVSVWVSDAPPK</sequence>
<dbReference type="GeneID" id="49384350"/>